<keyword evidence="15" id="KW-0460">Magnesium</keyword>
<dbReference type="EMBL" id="MH940196">
    <property type="protein sequence ID" value="AYR05313.1"/>
    <property type="molecule type" value="Genomic_DNA"/>
</dbReference>
<dbReference type="PRINTS" id="PR01165">
    <property type="entry name" value="CYCOXIDASEI"/>
</dbReference>
<feature type="transmembrane region" description="Helical" evidence="25">
    <location>
        <begin position="338"/>
        <end position="359"/>
    </location>
</feature>
<geneLocation type="mitochondrion" evidence="27"/>
<evidence type="ECO:0000256" key="21">
    <source>
        <dbReference type="ARBA" id="ARBA00023128"/>
    </source>
</evidence>
<dbReference type="PROSITE" id="PS00077">
    <property type="entry name" value="COX1_CUB"/>
    <property type="match status" value="1"/>
</dbReference>
<reference evidence="27" key="2">
    <citation type="submission" date="2018-09" db="EMBL/GenBank/DDBJ databases">
        <authorList>
            <person name="James G."/>
        </authorList>
    </citation>
    <scope>NUCLEOTIDE SEQUENCE</scope>
</reference>
<comment type="subcellular location">
    <subcellularLocation>
        <location evidence="3 24">Mitochondrion inner membrane</location>
        <topology evidence="3 24">Multi-pass membrane protein</topology>
    </subcellularLocation>
</comment>
<sequence>MLSNKWLFSTNHKDIGTLYFIFGAWSGMIGLSLSMLIRSELMTPGTFIGNDQIYNVIVTAHAFIMIFFMVMPILIGGFGNWLVPLMLVAPDMAFPRMNNMSFWLLPPSLTLLLMSSMVDNGAGTGWTVYPPLSSNIAHSGSSVDLAIFSLHLAGISSILGAINFITTVINMRPMGMTLDRTPLFVWAVMITAILLLLSLPVLAGAITMLLTDRNLNTSFFDPAGGGDPILYQHLFWFFGHPEVYILILPGFGMISHIISQESGKKEAFGTLGMIYAMLAIGMLGFVVWAHHMFTVGMDVDTRAYFTSATMIIAVPTGIKIFSWLATLHGTQISYSPSLLWALGFVFLFTIGGLTGVILANSSIDIVLHDTYYVVAHFHYVLSMGAVFAIMGGFIHWYSLFTGLTLNNYLLKIQFICMFIGVNMTFFPQHFLGLSGMPRRYSDYPDAFYKWNMISSIGSIISLISTIFFIYIIWESMIYNRKSMINMNLSSSLEWFQLTPPSEHSYSELPIISNF</sequence>
<evidence type="ECO:0000256" key="24">
    <source>
        <dbReference type="RuleBase" id="RU000369"/>
    </source>
</evidence>
<evidence type="ECO:0000256" key="19">
    <source>
        <dbReference type="ARBA" id="ARBA00023004"/>
    </source>
</evidence>
<feature type="transmembrane region" description="Helical" evidence="25">
    <location>
        <begin position="450"/>
        <end position="473"/>
    </location>
</feature>
<evidence type="ECO:0000256" key="8">
    <source>
        <dbReference type="ARBA" id="ARBA00015947"/>
    </source>
</evidence>
<evidence type="ECO:0000256" key="16">
    <source>
        <dbReference type="ARBA" id="ARBA00022967"/>
    </source>
</evidence>
<keyword evidence="9 24" id="KW-0813">Transport</keyword>
<feature type="transmembrane region" description="Helical" evidence="25">
    <location>
        <begin position="16"/>
        <end position="37"/>
    </location>
</feature>
<evidence type="ECO:0000256" key="25">
    <source>
        <dbReference type="SAM" id="Phobius"/>
    </source>
</evidence>
<keyword evidence="20 24" id="KW-0186">Copper</keyword>
<feature type="transmembrane region" description="Helical" evidence="25">
    <location>
        <begin position="183"/>
        <end position="210"/>
    </location>
</feature>
<keyword evidence="17 24" id="KW-0249">Electron transport</keyword>
<dbReference type="InterPro" id="IPR023616">
    <property type="entry name" value="Cyt_c_oxase-like_su1_dom"/>
</dbReference>
<feature type="transmembrane region" description="Helical" evidence="25">
    <location>
        <begin position="412"/>
        <end position="430"/>
    </location>
</feature>
<evidence type="ECO:0000256" key="10">
    <source>
        <dbReference type="ARBA" id="ARBA00022617"/>
    </source>
</evidence>
<keyword evidence="18 25" id="KW-1133">Transmembrane helix</keyword>
<evidence type="ECO:0000256" key="13">
    <source>
        <dbReference type="ARBA" id="ARBA00022723"/>
    </source>
</evidence>
<dbReference type="GO" id="GO:0005743">
    <property type="term" value="C:mitochondrial inner membrane"/>
    <property type="evidence" value="ECO:0007669"/>
    <property type="project" value="UniProtKB-SubCell"/>
</dbReference>
<dbReference type="PANTHER" id="PTHR10422">
    <property type="entry name" value="CYTOCHROME C OXIDASE SUBUNIT 1"/>
    <property type="match status" value="1"/>
</dbReference>
<comment type="catalytic activity">
    <reaction evidence="23">
        <text>4 Fe(II)-[cytochrome c] + O2 + 8 H(+)(in) = 4 Fe(III)-[cytochrome c] + 2 H2O + 4 H(+)(out)</text>
        <dbReference type="Rhea" id="RHEA:11436"/>
        <dbReference type="Rhea" id="RHEA-COMP:10350"/>
        <dbReference type="Rhea" id="RHEA-COMP:14399"/>
        <dbReference type="ChEBI" id="CHEBI:15377"/>
        <dbReference type="ChEBI" id="CHEBI:15378"/>
        <dbReference type="ChEBI" id="CHEBI:15379"/>
        <dbReference type="ChEBI" id="CHEBI:29033"/>
        <dbReference type="ChEBI" id="CHEBI:29034"/>
        <dbReference type="EC" id="7.1.1.9"/>
    </reaction>
    <physiologicalReaction direction="left-to-right" evidence="23">
        <dbReference type="Rhea" id="RHEA:11437"/>
    </physiologicalReaction>
</comment>
<evidence type="ECO:0000256" key="11">
    <source>
        <dbReference type="ARBA" id="ARBA00022660"/>
    </source>
</evidence>
<dbReference type="GO" id="GO:0004129">
    <property type="term" value="F:cytochrome-c oxidase activity"/>
    <property type="evidence" value="ECO:0007669"/>
    <property type="project" value="UniProtKB-EC"/>
</dbReference>
<dbReference type="InterPro" id="IPR036927">
    <property type="entry name" value="Cyt_c_oxase-like_su1_sf"/>
</dbReference>
<comment type="function">
    <text evidence="24">Component of the cytochrome c oxidase, the last enzyme in the mitochondrial electron transport chain which drives oxidative phosphorylation. The respiratory chain contains 3 multisubunit complexes succinate dehydrogenase (complex II, CII), ubiquinol-cytochrome c oxidoreductase (cytochrome b-c1 complex, complex III, CIII) and cytochrome c oxidase (complex IV, CIV), that cooperate to transfer electrons derived from NADH and succinate to molecular oxygen, creating an electrochemical gradient over the inner membrane that drives transmembrane transport and the ATP synthase. Cytochrome c oxidase is the component of the respiratory chain that catalyzes the reduction of oxygen to water. Electrons originating from reduced cytochrome c in the intermembrane space (IMS) are transferred via the dinuclear copper A center (CU(A)) of subunit 2 and heme A of subunit 1 to the active site in subunit 1, a binuclear center (BNC) formed by heme A3 and copper B (CU(B)). The BNC reduces molecular oxygen to 2 water molecules using 4 electrons from cytochrome c in the IMS and 4 protons from the mitochondrial matrix.</text>
</comment>
<dbReference type="SUPFAM" id="SSF81442">
    <property type="entry name" value="Cytochrome c oxidase subunit I-like"/>
    <property type="match status" value="1"/>
</dbReference>
<comment type="pathway">
    <text evidence="4 24">Energy metabolism; oxidative phosphorylation.</text>
</comment>
<dbReference type="InterPro" id="IPR023615">
    <property type="entry name" value="Cyt_c_Oxase_su1_BS"/>
</dbReference>
<keyword evidence="12 24" id="KW-0812">Transmembrane</keyword>
<dbReference type="InterPro" id="IPR000883">
    <property type="entry name" value="Cyt_C_Oxase_1"/>
</dbReference>
<dbReference type="GO" id="GO:0015990">
    <property type="term" value="P:electron transport coupled proton transport"/>
    <property type="evidence" value="ECO:0007669"/>
    <property type="project" value="TreeGrafter"/>
</dbReference>
<feature type="transmembrane region" description="Helical" evidence="25">
    <location>
        <begin position="230"/>
        <end position="255"/>
    </location>
</feature>
<evidence type="ECO:0000259" key="26">
    <source>
        <dbReference type="PROSITE" id="PS50855"/>
    </source>
</evidence>
<keyword evidence="14 24" id="KW-0999">Mitochondrion inner membrane</keyword>
<dbReference type="AlphaFoldDB" id="A0A3G3MEQ5"/>
<comment type="cofactor">
    <cofactor evidence="2">
        <name>heme</name>
        <dbReference type="ChEBI" id="CHEBI:30413"/>
    </cofactor>
</comment>
<evidence type="ECO:0000256" key="22">
    <source>
        <dbReference type="ARBA" id="ARBA00023136"/>
    </source>
</evidence>
<evidence type="ECO:0000313" key="27">
    <source>
        <dbReference type="EMBL" id="AYR05313.1"/>
    </source>
</evidence>
<dbReference type="GO" id="GO:0020037">
    <property type="term" value="F:heme binding"/>
    <property type="evidence" value="ECO:0007669"/>
    <property type="project" value="InterPro"/>
</dbReference>
<evidence type="ECO:0000256" key="17">
    <source>
        <dbReference type="ARBA" id="ARBA00022982"/>
    </source>
</evidence>
<evidence type="ECO:0000256" key="1">
    <source>
        <dbReference type="ARBA" id="ARBA00001935"/>
    </source>
</evidence>
<dbReference type="GO" id="GO:0046872">
    <property type="term" value="F:metal ion binding"/>
    <property type="evidence" value="ECO:0007669"/>
    <property type="project" value="UniProtKB-KW"/>
</dbReference>
<feature type="transmembrane region" description="Helical" evidence="25">
    <location>
        <begin position="57"/>
        <end position="88"/>
    </location>
</feature>
<evidence type="ECO:0000256" key="20">
    <source>
        <dbReference type="ARBA" id="ARBA00023008"/>
    </source>
</evidence>
<dbReference type="GO" id="GO:0045277">
    <property type="term" value="C:respiratory chain complex IV"/>
    <property type="evidence" value="ECO:0007669"/>
    <property type="project" value="InterPro"/>
</dbReference>
<evidence type="ECO:0000256" key="5">
    <source>
        <dbReference type="ARBA" id="ARBA00009578"/>
    </source>
</evidence>
<feature type="transmembrane region" description="Helical" evidence="25">
    <location>
        <begin position="303"/>
        <end position="326"/>
    </location>
</feature>
<organism evidence="27">
    <name type="scientific">Coleoptera sp. ACP-2013</name>
    <dbReference type="NCBI Taxonomy" id="2485033"/>
    <lineage>
        <taxon>Eukaryota</taxon>
        <taxon>Metazoa</taxon>
        <taxon>Ecdysozoa</taxon>
        <taxon>Arthropoda</taxon>
        <taxon>Hexapoda</taxon>
        <taxon>Insecta</taxon>
        <taxon>Pterygota</taxon>
        <taxon>Neoptera</taxon>
        <taxon>Endopterygota</taxon>
        <taxon>Coleoptera</taxon>
    </lineage>
</organism>
<gene>
    <name evidence="27" type="primary">cox1</name>
</gene>
<evidence type="ECO:0000256" key="9">
    <source>
        <dbReference type="ARBA" id="ARBA00022448"/>
    </source>
</evidence>
<evidence type="ECO:0000256" key="12">
    <source>
        <dbReference type="ARBA" id="ARBA00022692"/>
    </source>
</evidence>
<feature type="transmembrane region" description="Helical" evidence="25">
    <location>
        <begin position="267"/>
        <end position="291"/>
    </location>
</feature>
<feature type="transmembrane region" description="Helical" evidence="25">
    <location>
        <begin position="379"/>
        <end position="400"/>
    </location>
</feature>
<dbReference type="InterPro" id="IPR033944">
    <property type="entry name" value="Cyt_c_oxase_su1_dom"/>
</dbReference>
<proteinExistence type="inferred from homology"/>
<keyword evidence="11 24" id="KW-0679">Respiratory chain</keyword>
<dbReference type="GO" id="GO:0006123">
    <property type="term" value="P:mitochondrial electron transport, cytochrome c to oxygen"/>
    <property type="evidence" value="ECO:0007669"/>
    <property type="project" value="TreeGrafter"/>
</dbReference>
<dbReference type="PANTHER" id="PTHR10422:SF18">
    <property type="entry name" value="CYTOCHROME C OXIDASE SUBUNIT 1"/>
    <property type="match status" value="1"/>
</dbReference>
<name>A0A3G3MEQ5_9COLE</name>
<dbReference type="PROSITE" id="PS50855">
    <property type="entry name" value="COX1"/>
    <property type="match status" value="1"/>
</dbReference>
<feature type="transmembrane region" description="Helical" evidence="25">
    <location>
        <begin position="145"/>
        <end position="171"/>
    </location>
</feature>
<evidence type="ECO:0000256" key="4">
    <source>
        <dbReference type="ARBA" id="ARBA00004673"/>
    </source>
</evidence>
<keyword evidence="16" id="KW-1278">Translocase</keyword>
<comment type="subunit">
    <text evidence="6">Component of the cytochrome c oxidase (complex IV, CIV), a multisubunit enzyme composed of a catalytic core of 3 subunits and several supernumerary subunits. The complex exists as a monomer or a dimer and forms supercomplexes (SCs) in the inner mitochondrial membrane with ubiquinol-cytochrome c oxidoreductase (cytochrome b-c1 complex, complex III, CIII).</text>
</comment>
<accession>A0A3G3MEQ5</accession>
<evidence type="ECO:0000256" key="18">
    <source>
        <dbReference type="ARBA" id="ARBA00022989"/>
    </source>
</evidence>
<keyword evidence="19 24" id="KW-0408">Iron</keyword>
<dbReference type="Gene3D" id="1.20.210.10">
    <property type="entry name" value="Cytochrome c oxidase-like, subunit I domain"/>
    <property type="match status" value="1"/>
</dbReference>
<reference evidence="27" key="1">
    <citation type="journal article" date="2015" name="Mol. Biol. Evol.">
        <title>Soup to Tree: The Phylogeny of Beetles Inferred by Mitochondrial Metagenomics of a Bornean Rainforest Sample.</title>
        <authorList>
            <person name="Crampton-Platt A."/>
            <person name="Timmermans M.J."/>
            <person name="Gimmel M.L."/>
            <person name="Kutty S.N."/>
            <person name="Cockerill T.D."/>
            <person name="Vun Khen C."/>
            <person name="Vogler A.P."/>
        </authorList>
    </citation>
    <scope>NUCLEOTIDE SEQUENCE</scope>
</reference>
<dbReference type="EC" id="7.1.1.9" evidence="7 24"/>
<dbReference type="Pfam" id="PF00115">
    <property type="entry name" value="COX1"/>
    <property type="match status" value="1"/>
</dbReference>
<evidence type="ECO:0000256" key="2">
    <source>
        <dbReference type="ARBA" id="ARBA00001971"/>
    </source>
</evidence>
<comment type="similarity">
    <text evidence="5 24">Belongs to the heme-copper respiratory oxidase family.</text>
</comment>
<evidence type="ECO:0000256" key="23">
    <source>
        <dbReference type="ARBA" id="ARBA00049512"/>
    </source>
</evidence>
<keyword evidence="13 24" id="KW-0479">Metal-binding</keyword>
<dbReference type="CDD" id="cd01663">
    <property type="entry name" value="Cyt_c_Oxidase_I"/>
    <property type="match status" value="1"/>
</dbReference>
<dbReference type="FunFam" id="1.20.210.10:FF:000001">
    <property type="entry name" value="Cytochrome c oxidase subunit 1"/>
    <property type="match status" value="1"/>
</dbReference>
<keyword evidence="22 24" id="KW-0472">Membrane</keyword>
<evidence type="ECO:0000256" key="15">
    <source>
        <dbReference type="ARBA" id="ARBA00022842"/>
    </source>
</evidence>
<keyword evidence="10 24" id="KW-0349">Heme</keyword>
<evidence type="ECO:0000256" key="14">
    <source>
        <dbReference type="ARBA" id="ARBA00022792"/>
    </source>
</evidence>
<dbReference type="UniPathway" id="UPA00705"/>
<protein>
    <recommendedName>
        <fullName evidence="8 24">Cytochrome c oxidase subunit 1</fullName>
        <ecNumber evidence="7 24">7.1.1.9</ecNumber>
    </recommendedName>
</protein>
<keyword evidence="21 24" id="KW-0496">Mitochondrion</keyword>
<feature type="domain" description="Cytochrome oxidase subunit I profile" evidence="26">
    <location>
        <begin position="1"/>
        <end position="512"/>
    </location>
</feature>
<evidence type="ECO:0000256" key="7">
    <source>
        <dbReference type="ARBA" id="ARBA00012949"/>
    </source>
</evidence>
<evidence type="ECO:0000256" key="6">
    <source>
        <dbReference type="ARBA" id="ARBA00011164"/>
    </source>
</evidence>
<comment type="cofactor">
    <cofactor evidence="1">
        <name>Cu cation</name>
        <dbReference type="ChEBI" id="CHEBI:23378"/>
    </cofactor>
</comment>
<evidence type="ECO:0000256" key="3">
    <source>
        <dbReference type="ARBA" id="ARBA00004448"/>
    </source>
</evidence>